<evidence type="ECO:0000313" key="9">
    <source>
        <dbReference type="Proteomes" id="UP001140513"/>
    </source>
</evidence>
<dbReference type="Proteomes" id="UP001140513">
    <property type="component" value="Unassembled WGS sequence"/>
</dbReference>
<dbReference type="EMBL" id="JAPEUX010000004">
    <property type="protein sequence ID" value="KAJ4354642.1"/>
    <property type="molecule type" value="Genomic_DNA"/>
</dbReference>
<dbReference type="Pfam" id="PF05460">
    <property type="entry name" value="ORC6"/>
    <property type="match status" value="1"/>
</dbReference>
<feature type="region of interest" description="Disordered" evidence="6">
    <location>
        <begin position="98"/>
        <end position="148"/>
    </location>
</feature>
<protein>
    <recommendedName>
        <fullName evidence="7">ORC6 first cyclin-like domain-containing protein</fullName>
    </recommendedName>
</protein>
<sequence length="376" mass="41092">MSKATIEQALTGLIPTLSGTIPPELVDLALSLLARSRSVAHSLKPDEEIARPYACAQLACERLKKRLNLPAIAPRPPCPPRIYKKLYNYLESALPAPAATIREPQTPRKPTSSAPPSARGTPKTPKTPLSAKPTPKSTRRDGGKHEELPEWVAPTIRALLRVFQYPNAAGHIYTGVEIILPLLARMSAAAAETPSKRPRRAAAISQPSISEISESRILGLIAVVSFYVLNRMLDQDITPEQFTEWRDKAVATLLKPPPAKDVSKADLEAEVETLMPMAQEEGWVRMEWFLNVLPPSAEEMEGVEVTNGAPPVIANRSRSLRDGGSSYIGLGTMMQDATDYLGERQREDYARWKAGIMARVEAVEASSSNSGIQLAH</sequence>
<name>A0A9W8XME6_9PLEO</name>
<dbReference type="InterPro" id="IPR008721">
    <property type="entry name" value="ORC6_cyclin_first"/>
</dbReference>
<evidence type="ECO:0000256" key="1">
    <source>
        <dbReference type="ARBA" id="ARBA00004123"/>
    </source>
</evidence>
<feature type="compositionally biased region" description="Basic and acidic residues" evidence="6">
    <location>
        <begin position="138"/>
        <end position="148"/>
    </location>
</feature>
<comment type="caution">
    <text evidence="8">The sequence shown here is derived from an EMBL/GenBank/DDBJ whole genome shotgun (WGS) entry which is preliminary data.</text>
</comment>
<evidence type="ECO:0000256" key="6">
    <source>
        <dbReference type="SAM" id="MobiDB-lite"/>
    </source>
</evidence>
<organism evidence="8 9">
    <name type="scientific">Didymosphaeria variabile</name>
    <dbReference type="NCBI Taxonomy" id="1932322"/>
    <lineage>
        <taxon>Eukaryota</taxon>
        <taxon>Fungi</taxon>
        <taxon>Dikarya</taxon>
        <taxon>Ascomycota</taxon>
        <taxon>Pezizomycotina</taxon>
        <taxon>Dothideomycetes</taxon>
        <taxon>Pleosporomycetidae</taxon>
        <taxon>Pleosporales</taxon>
        <taxon>Massarineae</taxon>
        <taxon>Didymosphaeriaceae</taxon>
        <taxon>Didymosphaeria</taxon>
    </lineage>
</organism>
<dbReference type="GO" id="GO:0003677">
    <property type="term" value="F:DNA binding"/>
    <property type="evidence" value="ECO:0007669"/>
    <property type="project" value="UniProtKB-KW"/>
</dbReference>
<dbReference type="RefSeq" id="XP_056072416.1">
    <property type="nucleotide sequence ID" value="XM_056215149.1"/>
</dbReference>
<evidence type="ECO:0000256" key="2">
    <source>
        <dbReference type="ARBA" id="ARBA00010840"/>
    </source>
</evidence>
<reference evidence="8" key="1">
    <citation type="submission" date="2022-10" db="EMBL/GenBank/DDBJ databases">
        <title>Tapping the CABI collections for fungal endophytes: first genome assemblies for Collariella, Neodidymelliopsis, Ascochyta clinopodiicola, Didymella pomorum, Didymosphaeria variabile, Neocosmospora piperis and Neocucurbitaria cava.</title>
        <authorList>
            <person name="Hill R."/>
        </authorList>
    </citation>
    <scope>NUCLEOTIDE SEQUENCE</scope>
    <source>
        <strain evidence="8">IMI 356815</strain>
    </source>
</reference>
<dbReference type="GO" id="GO:0005664">
    <property type="term" value="C:nuclear origin of replication recognition complex"/>
    <property type="evidence" value="ECO:0007669"/>
    <property type="project" value="InterPro"/>
</dbReference>
<dbReference type="GO" id="GO:0006260">
    <property type="term" value="P:DNA replication"/>
    <property type="evidence" value="ECO:0007669"/>
    <property type="project" value="UniProtKB-KW"/>
</dbReference>
<dbReference type="AlphaFoldDB" id="A0A9W8XME6"/>
<evidence type="ECO:0000256" key="4">
    <source>
        <dbReference type="ARBA" id="ARBA00023125"/>
    </source>
</evidence>
<dbReference type="OrthoDB" id="5367324at2759"/>
<evidence type="ECO:0000256" key="5">
    <source>
        <dbReference type="ARBA" id="ARBA00023242"/>
    </source>
</evidence>
<proteinExistence type="inferred from homology"/>
<comment type="similarity">
    <text evidence="2">Belongs to the ORC6 family.</text>
</comment>
<evidence type="ECO:0000256" key="3">
    <source>
        <dbReference type="ARBA" id="ARBA00022705"/>
    </source>
</evidence>
<accession>A0A9W8XME6</accession>
<evidence type="ECO:0000259" key="7">
    <source>
        <dbReference type="Pfam" id="PF05460"/>
    </source>
</evidence>
<evidence type="ECO:0000313" key="8">
    <source>
        <dbReference type="EMBL" id="KAJ4354642.1"/>
    </source>
</evidence>
<comment type="subcellular location">
    <subcellularLocation>
        <location evidence="1">Nucleus</location>
    </subcellularLocation>
</comment>
<keyword evidence="9" id="KW-1185">Reference proteome</keyword>
<keyword evidence="3" id="KW-0235">DNA replication</keyword>
<feature type="domain" description="ORC6 first cyclin-like" evidence="7">
    <location>
        <begin position="10"/>
        <end position="94"/>
    </location>
</feature>
<gene>
    <name evidence="8" type="ORF">N0V89_006379</name>
</gene>
<dbReference type="GeneID" id="80909909"/>
<keyword evidence="4" id="KW-0238">DNA-binding</keyword>
<keyword evidence="5" id="KW-0539">Nucleus</keyword>